<sequence>MQQVAELDGHVFPKRTTILSARTKRAAAKQKDALTERGGTHSLSILGQAANSTGSTARRANAVKKVKATAGGVTQKIVASKTLGMASATTCEAEKDCTQNAANRRSCKTAGAEDDGFEQKRGGILGVYPSSVKQNLWIDTYLPKRLPESHSGPFGAMGQLTVK</sequence>
<dbReference type="Proteomes" id="UP000282435">
    <property type="component" value="Chromosome"/>
</dbReference>
<name>A0A3S9SIT5_EIKCO</name>
<dbReference type="EMBL" id="CP034670">
    <property type="protein sequence ID" value="AZR59358.1"/>
    <property type="molecule type" value="Genomic_DNA"/>
</dbReference>
<proteinExistence type="predicted"/>
<reference evidence="1 2" key="1">
    <citation type="submission" date="2018-12" db="EMBL/GenBank/DDBJ databases">
        <title>Genome sequencing of Eikenella corrodens KCOM 3110 (= JS217).</title>
        <authorList>
            <person name="Koo J.-K."/>
            <person name="Park S.-N."/>
            <person name="Lim Y.K."/>
        </authorList>
    </citation>
    <scope>NUCLEOTIDE SEQUENCE [LARGE SCALE GENOMIC DNA]</scope>
    <source>
        <strain evidence="1 2">KCOM 3110</strain>
    </source>
</reference>
<gene>
    <name evidence="1" type="ORF">ELB75_04550</name>
</gene>
<evidence type="ECO:0000313" key="1">
    <source>
        <dbReference type="EMBL" id="AZR59358.1"/>
    </source>
</evidence>
<dbReference type="AlphaFoldDB" id="A0A3S9SIT5"/>
<organism evidence="1 2">
    <name type="scientific">Eikenella corrodens</name>
    <dbReference type="NCBI Taxonomy" id="539"/>
    <lineage>
        <taxon>Bacteria</taxon>
        <taxon>Pseudomonadati</taxon>
        <taxon>Pseudomonadota</taxon>
        <taxon>Betaproteobacteria</taxon>
        <taxon>Neisseriales</taxon>
        <taxon>Neisseriaceae</taxon>
        <taxon>Eikenella</taxon>
    </lineage>
</organism>
<accession>A0A3S9SIT5</accession>
<dbReference type="RefSeq" id="WP_126982906.1">
    <property type="nucleotide sequence ID" value="NZ_CP034670.1"/>
</dbReference>
<protein>
    <submittedName>
        <fullName evidence="1">Uncharacterized protein</fullName>
    </submittedName>
</protein>
<evidence type="ECO:0000313" key="2">
    <source>
        <dbReference type="Proteomes" id="UP000282435"/>
    </source>
</evidence>